<name>A0A1H4KTB4_9MICO</name>
<dbReference type="PROSITE" id="PS00455">
    <property type="entry name" value="AMP_BINDING"/>
    <property type="match status" value="1"/>
</dbReference>
<dbReference type="Pfam" id="PF00501">
    <property type="entry name" value="AMP-binding"/>
    <property type="match status" value="1"/>
</dbReference>
<dbReference type="InterPro" id="IPR050237">
    <property type="entry name" value="ATP-dep_AMP-bd_enzyme"/>
</dbReference>
<dbReference type="SUPFAM" id="SSF56801">
    <property type="entry name" value="Acetyl-CoA synthetase-like"/>
    <property type="match status" value="1"/>
</dbReference>
<dbReference type="AlphaFoldDB" id="A0A1H4KTB4"/>
<gene>
    <name evidence="2" type="ORF">SAMN04489807_1517</name>
</gene>
<dbReference type="PANTHER" id="PTHR43767:SF1">
    <property type="entry name" value="NONRIBOSOMAL PEPTIDE SYNTHASE PES1 (EUROFUNG)-RELATED"/>
    <property type="match status" value="1"/>
</dbReference>
<dbReference type="InterPro" id="IPR000873">
    <property type="entry name" value="AMP-dep_synth/lig_dom"/>
</dbReference>
<dbReference type="PANTHER" id="PTHR43767">
    <property type="entry name" value="LONG-CHAIN-FATTY-ACID--COA LIGASE"/>
    <property type="match status" value="1"/>
</dbReference>
<sequence>MTALVETAHRGRFASADVELLRLPGGVIELRSKQRPTDAPATTLHWLHRWAATTPSAILLTEVADGGRLALDYGSAWDRVVQAARALIARGIGQGVRVAVIAQNGIDAFVAGHAVMLAGAVWVPIAPQYLRPGADPARIASVLEMVGPALVVVPDESLHEAVPVGYRVETTVAGDGSGRSAGDAGLRLLDRCLADDPAKLLLTSGSTGTPKAVVYTHRMLVNNVRATVDVWPFVDDHPPVLVDWLPWNHAFGGNANLNMVLLGGGTIHIDDAHGRPDALHRTIAAIREFSPTFHAAVPATFQALVPVLEADRGFRTALFGRCDALFSAGAGMPVGAFRRLKALSQTVRELPVPVLTGWGSTEVGPGATIVHSADSEPGWVGPPLPGVTIRLVPVGDKLELRVRSESVTPGYWRDPDRTAAVFDHDGFYRSGDAGRLVDDSRPELGLRFDGRIADDFKLSNGSWVNVDRLRSSLLALAGNGVRDVVVAGPDRAHLVALFWVTEGATVDVGAVLAAHNAGTTGQTNLVVAGGVLTEELDAELLSPKGLIKPAAFRSAHTALIDDLYRQSTKENKG</sequence>
<dbReference type="Gene3D" id="3.40.50.12780">
    <property type="entry name" value="N-terminal domain of ligase-like"/>
    <property type="match status" value="1"/>
</dbReference>
<dbReference type="OrthoDB" id="9803968at2"/>
<dbReference type="RefSeq" id="WP_060927592.1">
    <property type="nucleotide sequence ID" value="NZ_FNSQ01000005.1"/>
</dbReference>
<accession>A0A1H4KTB4</accession>
<dbReference type="InterPro" id="IPR020845">
    <property type="entry name" value="AMP-binding_CS"/>
</dbReference>
<proteinExistence type="predicted"/>
<dbReference type="Proteomes" id="UP000183750">
    <property type="component" value="Unassembled WGS sequence"/>
</dbReference>
<dbReference type="InterPro" id="IPR042099">
    <property type="entry name" value="ANL_N_sf"/>
</dbReference>
<reference evidence="3" key="1">
    <citation type="submission" date="2016-10" db="EMBL/GenBank/DDBJ databases">
        <authorList>
            <person name="Varghese N."/>
            <person name="Submissions S."/>
        </authorList>
    </citation>
    <scope>NUCLEOTIDE SEQUENCE [LARGE SCALE GENOMIC DNA]</scope>
    <source>
        <strain evidence="3">DSM 16089</strain>
    </source>
</reference>
<dbReference type="EMBL" id="FNSQ01000005">
    <property type="protein sequence ID" value="SEB61152.1"/>
    <property type="molecule type" value="Genomic_DNA"/>
</dbReference>
<evidence type="ECO:0000313" key="2">
    <source>
        <dbReference type="EMBL" id="SEB61152.1"/>
    </source>
</evidence>
<protein>
    <submittedName>
        <fullName evidence="2">Trans-feruloyl-CoA synthase</fullName>
    </submittedName>
</protein>
<feature type="domain" description="AMP-dependent synthetase/ligase" evidence="1">
    <location>
        <begin position="48"/>
        <end position="412"/>
    </location>
</feature>
<evidence type="ECO:0000313" key="3">
    <source>
        <dbReference type="Proteomes" id="UP000183750"/>
    </source>
</evidence>
<organism evidence="2 3">
    <name type="scientific">Microbacterium hydrocarbonoxydans</name>
    <dbReference type="NCBI Taxonomy" id="273678"/>
    <lineage>
        <taxon>Bacteria</taxon>
        <taxon>Bacillati</taxon>
        <taxon>Actinomycetota</taxon>
        <taxon>Actinomycetes</taxon>
        <taxon>Micrococcales</taxon>
        <taxon>Microbacteriaceae</taxon>
        <taxon>Microbacterium</taxon>
    </lineage>
</organism>
<evidence type="ECO:0000259" key="1">
    <source>
        <dbReference type="Pfam" id="PF00501"/>
    </source>
</evidence>
<keyword evidence="3" id="KW-1185">Reference proteome</keyword>